<accession>A0A7I8AZW7</accession>
<evidence type="ECO:0000313" key="4">
    <source>
        <dbReference type="Proteomes" id="UP000230886"/>
    </source>
</evidence>
<name>A0A7I8AZW7_RHOSG</name>
<dbReference type="RefSeq" id="WP_042452363.1">
    <property type="nucleotide sequence ID" value="NZ_AP023172.1"/>
</dbReference>
<dbReference type="Proteomes" id="UP000230886">
    <property type="component" value="Unassembled WGS sequence"/>
</dbReference>
<evidence type="ECO:0000313" key="3">
    <source>
        <dbReference type="EMBL" id="PCK23120.1"/>
    </source>
</evidence>
<dbReference type="GeneID" id="64139188"/>
<reference evidence="3 4" key="1">
    <citation type="submission" date="2017-07" db="EMBL/GenBank/DDBJ databases">
        <title>Draft sequence of Rhodococcus enclensis 23b-28.</title>
        <authorList>
            <person name="Besaury L."/>
            <person name="Sancelme M."/>
            <person name="Amato P."/>
            <person name="Lallement A."/>
            <person name="Delort A.-M."/>
        </authorList>
    </citation>
    <scope>NUCLEOTIDE SEQUENCE [LARGE SCALE GENOMIC DNA]</scope>
    <source>
        <strain evidence="3 4">23b-28</strain>
    </source>
</reference>
<reference evidence="2" key="2">
    <citation type="submission" date="2023-02" db="EMBL/GenBank/DDBJ databases">
        <title>A novel hydrolase synthesized by Rhodococcus erythropolis HQ is responsible for the detoxification of Zearalenone.</title>
        <authorList>
            <person name="Hu J."/>
            <person name="Xu J."/>
        </authorList>
    </citation>
    <scope>NUCLEOTIDE SEQUENCE</scope>
    <source>
        <strain evidence="2">HQ</strain>
    </source>
</reference>
<dbReference type="KEGG" id="rqi:C1M55_06230"/>
<feature type="region of interest" description="Disordered" evidence="1">
    <location>
        <begin position="1"/>
        <end position="20"/>
    </location>
</feature>
<dbReference type="AlphaFoldDB" id="A0A7I8AZW7"/>
<evidence type="ECO:0000256" key="1">
    <source>
        <dbReference type="SAM" id="MobiDB-lite"/>
    </source>
</evidence>
<dbReference type="EMBL" id="JARDXE010000007">
    <property type="protein sequence ID" value="MDE8645710.1"/>
    <property type="molecule type" value="Genomic_DNA"/>
</dbReference>
<accession>A0A2A5J0L4</accession>
<comment type="caution">
    <text evidence="3">The sequence shown here is derived from an EMBL/GenBank/DDBJ whole genome shotgun (WGS) entry which is preliminary data.</text>
</comment>
<sequence>MPSQRDIASGLAKNGSCHGSGVVPAPAESRLAFFDVYAAHVRTNPSFGIVDETLGTLARGMLPRLRHVFEQHQALHRLAVEAIVNV</sequence>
<dbReference type="Proteomes" id="UP001217325">
    <property type="component" value="Unassembled WGS sequence"/>
</dbReference>
<protein>
    <submittedName>
        <fullName evidence="3">Uncharacterized protein</fullName>
    </submittedName>
</protein>
<proteinExistence type="predicted"/>
<evidence type="ECO:0000313" key="2">
    <source>
        <dbReference type="EMBL" id="MDE8645710.1"/>
    </source>
</evidence>
<organism evidence="3 4">
    <name type="scientific">Rhodococcus qingshengii</name>
    <dbReference type="NCBI Taxonomy" id="334542"/>
    <lineage>
        <taxon>Bacteria</taxon>
        <taxon>Bacillati</taxon>
        <taxon>Actinomycetota</taxon>
        <taxon>Actinomycetes</taxon>
        <taxon>Mycobacteriales</taxon>
        <taxon>Nocardiaceae</taxon>
        <taxon>Rhodococcus</taxon>
        <taxon>Rhodococcus erythropolis group</taxon>
    </lineage>
</organism>
<dbReference type="EMBL" id="NOVD01000057">
    <property type="protein sequence ID" value="PCK23120.1"/>
    <property type="molecule type" value="Genomic_DNA"/>
</dbReference>
<gene>
    <name evidence="3" type="ORF">CHR55_30910</name>
    <name evidence="2" type="ORF">PXH69_12185</name>
</gene>